<evidence type="ECO:0000256" key="6">
    <source>
        <dbReference type="SAM" id="Phobius"/>
    </source>
</evidence>
<feature type="transmembrane region" description="Helical" evidence="6">
    <location>
        <begin position="231"/>
        <end position="251"/>
    </location>
</feature>
<feature type="transmembrane region" description="Helical" evidence="6">
    <location>
        <begin position="128"/>
        <end position="149"/>
    </location>
</feature>
<organism evidence="7 8">
    <name type="scientific">Priestia flexa</name>
    <dbReference type="NCBI Taxonomy" id="86664"/>
    <lineage>
        <taxon>Bacteria</taxon>
        <taxon>Bacillati</taxon>
        <taxon>Bacillota</taxon>
        <taxon>Bacilli</taxon>
        <taxon>Bacillales</taxon>
        <taxon>Bacillaceae</taxon>
        <taxon>Priestia</taxon>
    </lineage>
</organism>
<feature type="transmembrane region" description="Helical" evidence="6">
    <location>
        <begin position="263"/>
        <end position="281"/>
    </location>
</feature>
<proteinExistence type="predicted"/>
<evidence type="ECO:0000256" key="2">
    <source>
        <dbReference type="ARBA" id="ARBA00022475"/>
    </source>
</evidence>
<sequence>MIRSWIIFTCLFMTVVSEVLLSPFYPQFFTDFFQVNGLQATSLFIICCRIVVIIMTPIWGLLLKKWKIEKVSVYALVSISICKWMLSESSSFSMFLAFSLLLLVFQSCLYLLYPHLVSTSENKEKKAATYLLALNGGIILASLAGSFVISWEMPLVIYKFFACIDLIFAAVFARGMSGSKRVKDKEETVRSLFPKCLIGYLLAVFLFHIAHNMVRPYFTIFVSSEYGVDEWLNAVLYVMPSVMAIVLKFVLPPGTFKRSNMMHVLYGVLAFSSVVLIMQAFTSSLVFFIISRCLYGIGFYISLLIIDLYLFKQSNAETVSYYSWMLTAQNVGLLLAPLLALILVQNGKLHIPLIGGGMVLLAAVLSFIMAQQRLKFYKPVKENKG</sequence>
<feature type="transmembrane region" description="Helical" evidence="6">
    <location>
        <begin position="71"/>
        <end position="86"/>
    </location>
</feature>
<feature type="transmembrane region" description="Helical" evidence="6">
    <location>
        <begin position="37"/>
        <end position="59"/>
    </location>
</feature>
<evidence type="ECO:0000313" key="8">
    <source>
        <dbReference type="Proteomes" id="UP000664578"/>
    </source>
</evidence>
<keyword evidence="2" id="KW-1003">Cell membrane</keyword>
<feature type="transmembrane region" description="Helical" evidence="6">
    <location>
        <begin position="192"/>
        <end position="211"/>
    </location>
</feature>
<dbReference type="InterPro" id="IPR050189">
    <property type="entry name" value="MFS_Efflux_Transporters"/>
</dbReference>
<evidence type="ECO:0000256" key="5">
    <source>
        <dbReference type="ARBA" id="ARBA00023136"/>
    </source>
</evidence>
<dbReference type="Pfam" id="PF07690">
    <property type="entry name" value="MFS_1"/>
    <property type="match status" value="1"/>
</dbReference>
<comment type="subcellular location">
    <subcellularLocation>
        <location evidence="1">Cell membrane</location>
        <topology evidence="1">Multi-pass membrane protein</topology>
    </subcellularLocation>
</comment>
<dbReference type="Gene3D" id="1.20.1250.20">
    <property type="entry name" value="MFS general substrate transporter like domains"/>
    <property type="match status" value="2"/>
</dbReference>
<evidence type="ECO:0000256" key="1">
    <source>
        <dbReference type="ARBA" id="ARBA00004651"/>
    </source>
</evidence>
<evidence type="ECO:0000313" key="7">
    <source>
        <dbReference type="EMBL" id="MBN8251665.1"/>
    </source>
</evidence>
<dbReference type="PANTHER" id="PTHR43124:SF3">
    <property type="entry name" value="CHLORAMPHENICOL EFFLUX PUMP RV0191"/>
    <property type="match status" value="1"/>
</dbReference>
<dbReference type="SUPFAM" id="SSF103473">
    <property type="entry name" value="MFS general substrate transporter"/>
    <property type="match status" value="1"/>
</dbReference>
<protein>
    <submittedName>
        <fullName evidence="7">MFS transporter</fullName>
    </submittedName>
</protein>
<feature type="transmembrane region" description="Helical" evidence="6">
    <location>
        <begin position="92"/>
        <end position="116"/>
    </location>
</feature>
<dbReference type="RefSeq" id="WP_206782482.1">
    <property type="nucleotide sequence ID" value="NZ_CP060274.1"/>
</dbReference>
<dbReference type="PANTHER" id="PTHR43124">
    <property type="entry name" value="PURINE EFFLUX PUMP PBUE"/>
    <property type="match status" value="1"/>
</dbReference>
<feature type="transmembrane region" description="Helical" evidence="6">
    <location>
        <begin position="287"/>
        <end position="310"/>
    </location>
</feature>
<dbReference type="EMBL" id="JAEMWV010000004">
    <property type="protein sequence ID" value="MBN8251665.1"/>
    <property type="molecule type" value="Genomic_DNA"/>
</dbReference>
<feature type="transmembrane region" description="Helical" evidence="6">
    <location>
        <begin position="322"/>
        <end position="343"/>
    </location>
</feature>
<dbReference type="GO" id="GO:0022857">
    <property type="term" value="F:transmembrane transporter activity"/>
    <property type="evidence" value="ECO:0007669"/>
    <property type="project" value="InterPro"/>
</dbReference>
<dbReference type="Proteomes" id="UP000664578">
    <property type="component" value="Unassembled WGS sequence"/>
</dbReference>
<feature type="transmembrane region" description="Helical" evidence="6">
    <location>
        <begin position="155"/>
        <end position="172"/>
    </location>
</feature>
<evidence type="ECO:0000256" key="3">
    <source>
        <dbReference type="ARBA" id="ARBA00022692"/>
    </source>
</evidence>
<keyword evidence="5 6" id="KW-0472">Membrane</keyword>
<accession>A0A8I1MFW6</accession>
<dbReference type="InterPro" id="IPR036259">
    <property type="entry name" value="MFS_trans_sf"/>
</dbReference>
<reference evidence="7" key="1">
    <citation type="submission" date="2020-12" db="EMBL/GenBank/DDBJ databases">
        <title>PHA producing bacteria isolated from mangrove.</title>
        <authorList>
            <person name="Zheng W."/>
            <person name="Yu S."/>
            <person name="Huang Y."/>
        </authorList>
    </citation>
    <scope>NUCLEOTIDE SEQUENCE</scope>
    <source>
        <strain evidence="7">GN22-4</strain>
    </source>
</reference>
<comment type="caution">
    <text evidence="7">The sequence shown here is derived from an EMBL/GenBank/DDBJ whole genome shotgun (WGS) entry which is preliminary data.</text>
</comment>
<dbReference type="AlphaFoldDB" id="A0A8I1MFW6"/>
<dbReference type="InterPro" id="IPR011701">
    <property type="entry name" value="MFS"/>
</dbReference>
<dbReference type="GO" id="GO:0005886">
    <property type="term" value="C:plasma membrane"/>
    <property type="evidence" value="ECO:0007669"/>
    <property type="project" value="UniProtKB-SubCell"/>
</dbReference>
<feature type="transmembrane region" description="Helical" evidence="6">
    <location>
        <begin position="349"/>
        <end position="370"/>
    </location>
</feature>
<keyword evidence="4 6" id="KW-1133">Transmembrane helix</keyword>
<evidence type="ECO:0000256" key="4">
    <source>
        <dbReference type="ARBA" id="ARBA00022989"/>
    </source>
</evidence>
<name>A0A8I1MFW6_9BACI</name>
<gene>
    <name evidence="7" type="ORF">JF537_08745</name>
</gene>
<keyword evidence="3 6" id="KW-0812">Transmembrane</keyword>